<gene>
    <name evidence="2" type="ORF">SOCE26_038650</name>
</gene>
<dbReference type="AlphaFoldDB" id="A0A2L0ET07"/>
<feature type="region of interest" description="Disordered" evidence="1">
    <location>
        <begin position="44"/>
        <end position="63"/>
    </location>
</feature>
<dbReference type="RefSeq" id="WP_104981251.1">
    <property type="nucleotide sequence ID" value="NZ_CP012673.1"/>
</dbReference>
<name>A0A2L0ET07_SORCE</name>
<protein>
    <recommendedName>
        <fullName evidence="4">Ribbon-helix-helix protein CopG domain-containing protein</fullName>
    </recommendedName>
</protein>
<sequence>MGIHRVNFTISDEADKLLDELAAEDALGRRPNRSATLERLIVEERDRRRRRKARQEAAEPPRR</sequence>
<dbReference type="Proteomes" id="UP000238348">
    <property type="component" value="Chromosome"/>
</dbReference>
<evidence type="ECO:0000313" key="3">
    <source>
        <dbReference type="Proteomes" id="UP000238348"/>
    </source>
</evidence>
<dbReference type="EMBL" id="CP012673">
    <property type="protein sequence ID" value="AUX42433.1"/>
    <property type="molecule type" value="Genomic_DNA"/>
</dbReference>
<accession>A0A2L0ET07</accession>
<evidence type="ECO:0008006" key="4">
    <source>
        <dbReference type="Google" id="ProtNLM"/>
    </source>
</evidence>
<proteinExistence type="predicted"/>
<evidence type="ECO:0000313" key="2">
    <source>
        <dbReference type="EMBL" id="AUX42433.1"/>
    </source>
</evidence>
<evidence type="ECO:0000256" key="1">
    <source>
        <dbReference type="SAM" id="MobiDB-lite"/>
    </source>
</evidence>
<reference evidence="2 3" key="1">
    <citation type="submission" date="2015-09" db="EMBL/GenBank/DDBJ databases">
        <title>Sorangium comparison.</title>
        <authorList>
            <person name="Zaburannyi N."/>
            <person name="Bunk B."/>
            <person name="Overmann J."/>
            <person name="Mueller R."/>
        </authorList>
    </citation>
    <scope>NUCLEOTIDE SEQUENCE [LARGE SCALE GENOMIC DNA]</scope>
    <source>
        <strain evidence="2 3">So ce26</strain>
    </source>
</reference>
<organism evidence="2 3">
    <name type="scientific">Sorangium cellulosum</name>
    <name type="common">Polyangium cellulosum</name>
    <dbReference type="NCBI Taxonomy" id="56"/>
    <lineage>
        <taxon>Bacteria</taxon>
        <taxon>Pseudomonadati</taxon>
        <taxon>Myxococcota</taxon>
        <taxon>Polyangia</taxon>
        <taxon>Polyangiales</taxon>
        <taxon>Polyangiaceae</taxon>
        <taxon>Sorangium</taxon>
    </lineage>
</organism>
<feature type="compositionally biased region" description="Basic and acidic residues" evidence="1">
    <location>
        <begin position="54"/>
        <end position="63"/>
    </location>
</feature>